<dbReference type="RefSeq" id="XP_003880991.1">
    <property type="nucleotide sequence ID" value="XM_003880942.1"/>
</dbReference>
<feature type="transmembrane region" description="Helical" evidence="7">
    <location>
        <begin position="569"/>
        <end position="586"/>
    </location>
</feature>
<dbReference type="OMA" id="QAFFICA"/>
<evidence type="ECO:0000313" key="10">
    <source>
        <dbReference type="Proteomes" id="UP000007494"/>
    </source>
</evidence>
<dbReference type="Pfam" id="PF00209">
    <property type="entry name" value="SNF"/>
    <property type="match status" value="2"/>
</dbReference>
<keyword evidence="5 7" id="KW-0472">Membrane</keyword>
<feature type="transmembrane region" description="Helical" evidence="7">
    <location>
        <begin position="598"/>
        <end position="619"/>
    </location>
</feature>
<gene>
    <name evidence="9" type="ORF">BN1204_040330</name>
    <name evidence="8" type="ORF">NCLIV_040330</name>
</gene>
<feature type="transmembrane region" description="Helical" evidence="7">
    <location>
        <begin position="267"/>
        <end position="289"/>
    </location>
</feature>
<feature type="compositionally biased region" description="Pro residues" evidence="6">
    <location>
        <begin position="131"/>
        <end position="141"/>
    </location>
</feature>
<dbReference type="GO" id="GO:0005886">
    <property type="term" value="C:plasma membrane"/>
    <property type="evidence" value="ECO:0007669"/>
    <property type="project" value="TreeGrafter"/>
</dbReference>
<feature type="compositionally biased region" description="Polar residues" evidence="6">
    <location>
        <begin position="81"/>
        <end position="90"/>
    </location>
</feature>
<name>F0VBH4_NEOCL</name>
<keyword evidence="10" id="KW-1185">Reference proteome</keyword>
<feature type="transmembrane region" description="Helical" evidence="7">
    <location>
        <begin position="735"/>
        <end position="756"/>
    </location>
</feature>
<feature type="transmembrane region" description="Helical" evidence="7">
    <location>
        <begin position="930"/>
        <end position="953"/>
    </location>
</feature>
<feature type="transmembrane region" description="Helical" evidence="7">
    <location>
        <begin position="310"/>
        <end position="329"/>
    </location>
</feature>
<comment type="subcellular location">
    <subcellularLocation>
        <location evidence="1">Membrane</location>
        <topology evidence="1">Multi-pass membrane protein</topology>
    </subcellularLocation>
</comment>
<reference evidence="9" key="4">
    <citation type="journal article" date="2015" name="PLoS ONE">
        <title>Comprehensive Evaluation of Toxoplasma gondii VEG and Neospora caninum LIV Genomes with Tachyzoite Stage Transcriptome and Proteome Defines Novel Transcript Features.</title>
        <authorList>
            <person name="Ramaprasad A."/>
            <person name="Mourier T."/>
            <person name="Naeem R."/>
            <person name="Malas T.B."/>
            <person name="Moussa E."/>
            <person name="Panigrahi A."/>
            <person name="Vermont S.J."/>
            <person name="Otto T.D."/>
            <person name="Wastling J."/>
            <person name="Pain A."/>
        </authorList>
    </citation>
    <scope>NUCLEOTIDE SEQUENCE</scope>
    <source>
        <strain evidence="9">Liverpool</strain>
    </source>
</reference>
<dbReference type="PANTHER" id="PTHR11616">
    <property type="entry name" value="SODIUM/CHLORIDE DEPENDENT TRANSPORTER"/>
    <property type="match status" value="1"/>
</dbReference>
<keyword evidence="4 7" id="KW-1133">Transmembrane helix</keyword>
<dbReference type="EMBL" id="LN714484">
    <property type="protein sequence ID" value="CEL68259.1"/>
    <property type="molecule type" value="Genomic_DNA"/>
</dbReference>
<feature type="compositionally biased region" description="Polar residues" evidence="6">
    <location>
        <begin position="172"/>
        <end position="182"/>
    </location>
</feature>
<dbReference type="CDD" id="cd11554">
    <property type="entry name" value="SLC6sbd_u2"/>
    <property type="match status" value="1"/>
</dbReference>
<feature type="compositionally biased region" description="Low complexity" evidence="6">
    <location>
        <begin position="43"/>
        <end position="60"/>
    </location>
</feature>
<dbReference type="VEuPathDB" id="ToxoDB:NCLIV_040330"/>
<evidence type="ECO:0000256" key="2">
    <source>
        <dbReference type="ARBA" id="ARBA00022448"/>
    </source>
</evidence>
<evidence type="ECO:0000256" key="7">
    <source>
        <dbReference type="SAM" id="Phobius"/>
    </source>
</evidence>
<dbReference type="AlphaFoldDB" id="F0VBH4"/>
<dbReference type="EMBL" id="FR823385">
    <property type="protein sequence ID" value="CBZ50958.1"/>
    <property type="molecule type" value="Genomic_DNA"/>
</dbReference>
<evidence type="ECO:0000256" key="5">
    <source>
        <dbReference type="ARBA" id="ARBA00023136"/>
    </source>
</evidence>
<dbReference type="PROSITE" id="PS50267">
    <property type="entry name" value="NA_NEUROTRAN_SYMP_3"/>
    <property type="match status" value="1"/>
</dbReference>
<dbReference type="eggNOG" id="KOG3660">
    <property type="taxonomic scope" value="Eukaryota"/>
</dbReference>
<feature type="compositionally biased region" description="Polar residues" evidence="6">
    <location>
        <begin position="108"/>
        <end position="127"/>
    </location>
</feature>
<feature type="transmembrane region" description="Helical" evidence="7">
    <location>
        <begin position="973"/>
        <end position="999"/>
    </location>
</feature>
<feature type="transmembrane region" description="Helical" evidence="7">
    <location>
        <begin position="700"/>
        <end position="723"/>
    </location>
</feature>
<feature type="transmembrane region" description="Helical" evidence="7">
    <location>
        <begin position="762"/>
        <end position="783"/>
    </location>
</feature>
<reference evidence="10" key="3">
    <citation type="journal article" date="2012" name="PLoS Pathog.">
        <title>Comparative genomics of the apicomplexan parasites Toxoplasma gondii and Neospora caninum: Coccidia differing in host range and transmission strategy.</title>
        <authorList>
            <person name="Reid A.J."/>
            <person name="Vermont S.J."/>
            <person name="Cotton J.A."/>
            <person name="Harris D."/>
            <person name="Hill-Cawthorne G.A."/>
            <person name="Konen-Waisman S."/>
            <person name="Latham S.M."/>
            <person name="Mourier T."/>
            <person name="Norton R."/>
            <person name="Quail M.A."/>
            <person name="Sanders M."/>
            <person name="Shanmugam D."/>
            <person name="Sohal A."/>
            <person name="Wasmuth J.D."/>
            <person name="Brunk B."/>
            <person name="Grigg M.E."/>
            <person name="Howard J.C."/>
            <person name="Parkinson J."/>
            <person name="Roos D.S."/>
            <person name="Trees A.J."/>
            <person name="Berriman M."/>
            <person name="Pain A."/>
            <person name="Wastling J.M."/>
        </authorList>
    </citation>
    <scope>NUCLEOTIDE SEQUENCE [LARGE SCALE GENOMIC DNA]</scope>
    <source>
        <strain evidence="10">Liverpool</strain>
    </source>
</reference>
<feature type="transmembrane region" description="Helical" evidence="7">
    <location>
        <begin position="478"/>
        <end position="500"/>
    </location>
</feature>
<evidence type="ECO:0000256" key="6">
    <source>
        <dbReference type="SAM" id="MobiDB-lite"/>
    </source>
</evidence>
<protein>
    <submittedName>
        <fullName evidence="8">Putative sodium-dependent transporter</fullName>
    </submittedName>
    <submittedName>
        <fullName evidence="9">Sodium-dependent transporter, putative</fullName>
    </submittedName>
</protein>
<dbReference type="PRINTS" id="PR00176">
    <property type="entry name" value="NANEUSMPORT"/>
</dbReference>
<keyword evidence="3 7" id="KW-0812">Transmembrane</keyword>
<proteinExistence type="predicted"/>
<evidence type="ECO:0000256" key="1">
    <source>
        <dbReference type="ARBA" id="ARBA00004141"/>
    </source>
</evidence>
<feature type="transmembrane region" description="Helical" evidence="7">
    <location>
        <begin position="670"/>
        <end position="694"/>
    </location>
</feature>
<dbReference type="SUPFAM" id="SSF161070">
    <property type="entry name" value="SNF-like"/>
    <property type="match status" value="1"/>
</dbReference>
<feature type="compositionally biased region" description="Low complexity" evidence="6">
    <location>
        <begin position="877"/>
        <end position="886"/>
    </location>
</feature>
<organism evidence="8 10">
    <name type="scientific">Neospora caninum (strain Liverpool)</name>
    <dbReference type="NCBI Taxonomy" id="572307"/>
    <lineage>
        <taxon>Eukaryota</taxon>
        <taxon>Sar</taxon>
        <taxon>Alveolata</taxon>
        <taxon>Apicomplexa</taxon>
        <taxon>Conoidasida</taxon>
        <taxon>Coccidia</taxon>
        <taxon>Eucoccidiorida</taxon>
        <taxon>Eimeriorina</taxon>
        <taxon>Sarcocystidae</taxon>
        <taxon>Neospora</taxon>
    </lineage>
</organism>
<reference evidence="8" key="1">
    <citation type="submission" date="2011-02" db="EMBL/GenBank/DDBJ databases">
        <authorList>
            <person name="Aslett M."/>
        </authorList>
    </citation>
    <scope>NUCLEOTIDE SEQUENCE</scope>
    <source>
        <strain evidence="8">Liverpool</strain>
    </source>
</reference>
<feature type="region of interest" description="Disordered" evidence="6">
    <location>
        <begin position="807"/>
        <end position="841"/>
    </location>
</feature>
<evidence type="ECO:0000256" key="3">
    <source>
        <dbReference type="ARBA" id="ARBA00022692"/>
    </source>
</evidence>
<reference evidence="8" key="2">
    <citation type="submission" date="2011-03" db="EMBL/GenBank/DDBJ databases">
        <title>Comparative genomics and transcriptomics of Neospora caninum and Toxoplasma gondii.</title>
        <authorList>
            <person name="Reid A.J."/>
            <person name="Sohal A."/>
            <person name="Harris D."/>
            <person name="Quail M."/>
            <person name="Sanders M."/>
            <person name="Berriman M."/>
            <person name="Wastling J.M."/>
            <person name="Pain A."/>
        </authorList>
    </citation>
    <scope>NUCLEOTIDE SEQUENCE</scope>
    <source>
        <strain evidence="8">Liverpool</strain>
    </source>
</reference>
<sequence>MPSTSAGVSPSGEPSALTPLHAASQSPSAIQKKRRPRPNGRESPLSSRASAAGSSPQSAAKGETLERNNHAEAGAPASPLALQNNHSSAPATLYPLSPLACLPPAQPVASSAFSRSLSGRTLNSPYSASRPPIPGDKPPGPVDVVLEQPCIYKQQDFSVPLHAVSPRGPQRGSASSTASTQNGASGRSGAFFAGWSESEEDVCVEKSSGGHGDDDGPPFGLLLSMSSSVMEWKSRFAFVLATIGAAVGIGCVWRFPTYCYKFGGGAFLVPYVLMLVLLGMPLLTLEMALGQVFRGGHMKLFNLISPRLRGLAAATILQAFFICAYYSVFLSWGLHYFLSCWQAPLPWVVSPQQVDLCAQFHGDQSACENAVRPATLDVPASPQWAEGTQRLHGGVSETGPNVCAWIPAQLTAPGGGVGEGRCSADIRAKAQDFLFTEVLGLSAKHPGSLTFTVLLGLAFVWVQVFFSLFKGLQSLTAVIYAAVLLPIFAILLVMISALTLDGADLGLSYLFSFNWRTLVDQPEIWGEAASQVFFSLGVFQGVMTAYASHKKVTQNTIVDATAVAGSNTVLSFVSGVATFAIAGHVAKRVGAIDRVTGAADLSAMNIAGSQLVFVLYPISLATLPAPQLFCALFFLAFFLLGITSAISFVQPVIDLLKASRLLKRTKRWKLTLAACVVGFLLGLPFCLRSGIYLIESADYHWSVIGLTFLGCCESLAFGWVYGLGRQVQAVGLLPVAIHAVSYLGGATLAAVILFVVSPPNRFVLASAVCLPLMLVGSAVALYLSPQLPAQQAPGLHPTPLQSLARKPSLASLSEASGKDPVRESPAPGQRGGDAGARGECGSHGAFPTLPGNCGEEARGEAAMDTGDSPRSGVALTPSPSSLRPSRGACSSLTAPATLSIRDRMYCLYFGNVEHLRLNLNAITASNARVVCLWPAWSVVIKYVCPPILLFLLFNELGKGAFLSFGGLPLPYHAAALAVLGFIAFLVFLGVFLPQFWGGFVPEKNPRRKAVGKQGKGDWATDAASGVTAGAPLSAVFAARGAGKTALRSN</sequence>
<dbReference type="Proteomes" id="UP000007494">
    <property type="component" value="Chromosome IX"/>
</dbReference>
<feature type="transmembrane region" description="Helical" evidence="7">
    <location>
        <begin position="236"/>
        <end position="255"/>
    </location>
</feature>
<dbReference type="OrthoDB" id="331859at2759"/>
<feature type="region of interest" description="Disordered" evidence="6">
    <location>
        <begin position="162"/>
        <end position="186"/>
    </location>
</feature>
<evidence type="ECO:0000313" key="9">
    <source>
        <dbReference type="EMBL" id="CEL68259.1"/>
    </source>
</evidence>
<dbReference type="GO" id="GO:0035725">
    <property type="term" value="P:sodium ion transmembrane transport"/>
    <property type="evidence" value="ECO:0007669"/>
    <property type="project" value="TreeGrafter"/>
</dbReference>
<evidence type="ECO:0000256" key="4">
    <source>
        <dbReference type="ARBA" id="ARBA00022989"/>
    </source>
</evidence>
<feature type="transmembrane region" description="Helical" evidence="7">
    <location>
        <begin position="448"/>
        <end position="466"/>
    </location>
</feature>
<evidence type="ECO:0000313" key="8">
    <source>
        <dbReference type="EMBL" id="CBZ50958.1"/>
    </source>
</evidence>
<dbReference type="GeneID" id="13439944"/>
<feature type="region of interest" description="Disordered" evidence="6">
    <location>
        <begin position="856"/>
        <end position="887"/>
    </location>
</feature>
<keyword evidence="2" id="KW-0813">Transport</keyword>
<dbReference type="PANTHER" id="PTHR11616:SF240">
    <property type="entry name" value="BLOATED TUBULES, ISOFORM B-RELATED"/>
    <property type="match status" value="1"/>
</dbReference>
<dbReference type="InParanoid" id="F0VBH4"/>
<accession>F0VBH4</accession>
<feature type="region of interest" description="Disordered" evidence="6">
    <location>
        <begin position="1"/>
        <end position="144"/>
    </location>
</feature>
<feature type="transmembrane region" description="Helical" evidence="7">
    <location>
        <begin position="625"/>
        <end position="649"/>
    </location>
</feature>
<dbReference type="InterPro" id="IPR037272">
    <property type="entry name" value="SNS_sf"/>
</dbReference>
<dbReference type="InterPro" id="IPR000175">
    <property type="entry name" value="Na/ntran_symport"/>
</dbReference>